<evidence type="ECO:0000256" key="2">
    <source>
        <dbReference type="ARBA" id="ARBA00022679"/>
    </source>
</evidence>
<dbReference type="PANTHER" id="PTHR43300">
    <property type="entry name" value="ACETYLTRANSFERASE"/>
    <property type="match status" value="1"/>
</dbReference>
<dbReference type="SUPFAM" id="SSF51161">
    <property type="entry name" value="Trimeric LpxA-like enzymes"/>
    <property type="match status" value="1"/>
</dbReference>
<keyword evidence="3" id="KW-0677">Repeat</keyword>
<dbReference type="Pfam" id="PF14602">
    <property type="entry name" value="Hexapep_2"/>
    <property type="match status" value="1"/>
</dbReference>
<dbReference type="PROSITE" id="PS00101">
    <property type="entry name" value="HEXAPEP_TRANSFERASES"/>
    <property type="match status" value="1"/>
</dbReference>
<evidence type="ECO:0000256" key="1">
    <source>
        <dbReference type="ARBA" id="ARBA00007274"/>
    </source>
</evidence>
<dbReference type="CDD" id="cd03349">
    <property type="entry name" value="LbH_XAT"/>
    <property type="match status" value="1"/>
</dbReference>
<dbReference type="EMBL" id="JAQQFR010000007">
    <property type="protein sequence ID" value="MFL9879115.1"/>
    <property type="molecule type" value="Genomic_DNA"/>
</dbReference>
<accession>A0ABW8Z8G9</accession>
<dbReference type="Proteomes" id="UP001629214">
    <property type="component" value="Unassembled WGS sequence"/>
</dbReference>
<keyword evidence="2" id="KW-0808">Transferase</keyword>
<evidence type="ECO:0000313" key="5">
    <source>
        <dbReference type="EMBL" id="MFL9879115.1"/>
    </source>
</evidence>
<dbReference type="InterPro" id="IPR050179">
    <property type="entry name" value="Trans_hexapeptide_repeat"/>
</dbReference>
<dbReference type="RefSeq" id="WP_408168117.1">
    <property type="nucleotide sequence ID" value="NZ_JAQQFR010000007.1"/>
</dbReference>
<keyword evidence="6" id="KW-1185">Reference proteome</keyword>
<protein>
    <submittedName>
        <fullName evidence="5">CatB-related O-acetyltransferase</fullName>
    </submittedName>
</protein>
<gene>
    <name evidence="5" type="ORF">PQR63_12015</name>
</gene>
<proteinExistence type="inferred from homology"/>
<evidence type="ECO:0000256" key="3">
    <source>
        <dbReference type="ARBA" id="ARBA00022737"/>
    </source>
</evidence>
<comment type="similarity">
    <text evidence="1">Belongs to the transferase hexapeptide repeat family.</text>
</comment>
<dbReference type="InterPro" id="IPR011004">
    <property type="entry name" value="Trimer_LpxA-like_sf"/>
</dbReference>
<sequence length="242" mass="26270">MELIKAATSWIIRRALKPEIAQFLLDSPSGNLTADLKSLTEWIVLHGTPEPPEVDPFLMPLACDINSNIHKADFLDGEDISIMKGSFVSPDSSIGAYSYVGFNCHITRASIGRYVSIANDVAVGPGEHATTSISTSSMFYENPYEQLTKLPCSIGHDAWIGAGSIIRRGISVGIGAVVGANSFVNQDVPPFAIVAGSPARLLGYRFNKESIDVIMRSSWWDQPIDTAREVINSLQSDIEKTL</sequence>
<dbReference type="PANTHER" id="PTHR43300:SF11">
    <property type="entry name" value="ACETYLTRANSFERASE RV3034C-RELATED"/>
    <property type="match status" value="1"/>
</dbReference>
<name>A0ABW8Z8G9_9BURK</name>
<dbReference type="Gene3D" id="2.160.10.10">
    <property type="entry name" value="Hexapeptide repeat proteins"/>
    <property type="match status" value="1"/>
</dbReference>
<evidence type="ECO:0000313" key="6">
    <source>
        <dbReference type="Proteomes" id="UP001629214"/>
    </source>
</evidence>
<keyword evidence="4" id="KW-0012">Acyltransferase</keyword>
<dbReference type="InterPro" id="IPR001451">
    <property type="entry name" value="Hexapep"/>
</dbReference>
<evidence type="ECO:0000256" key="4">
    <source>
        <dbReference type="ARBA" id="ARBA00023315"/>
    </source>
</evidence>
<organism evidence="5 6">
    <name type="scientific">Herbaspirillum rhizosphaerae</name>
    <dbReference type="NCBI Taxonomy" id="346179"/>
    <lineage>
        <taxon>Bacteria</taxon>
        <taxon>Pseudomonadati</taxon>
        <taxon>Pseudomonadota</taxon>
        <taxon>Betaproteobacteria</taxon>
        <taxon>Burkholderiales</taxon>
        <taxon>Oxalobacteraceae</taxon>
        <taxon>Herbaspirillum</taxon>
    </lineage>
</organism>
<comment type="caution">
    <text evidence="5">The sequence shown here is derived from an EMBL/GenBank/DDBJ whole genome shotgun (WGS) entry which is preliminary data.</text>
</comment>
<reference evidence="5 6" key="1">
    <citation type="journal article" date="2024" name="Chem. Sci.">
        <title>Discovery of megapolipeptins by genome mining of a Burkholderiales bacteria collection.</title>
        <authorList>
            <person name="Paulo B.S."/>
            <person name="Recchia M.J.J."/>
            <person name="Lee S."/>
            <person name="Fergusson C.H."/>
            <person name="Romanowski S.B."/>
            <person name="Hernandez A."/>
            <person name="Krull N."/>
            <person name="Liu D.Y."/>
            <person name="Cavanagh H."/>
            <person name="Bos A."/>
            <person name="Gray C.A."/>
            <person name="Murphy B.T."/>
            <person name="Linington R.G."/>
            <person name="Eustaquio A.S."/>
        </authorList>
    </citation>
    <scope>NUCLEOTIDE SEQUENCE [LARGE SCALE GENOMIC DNA]</scope>
    <source>
        <strain evidence="5 6">RL21-008-BIB-B</strain>
    </source>
</reference>
<dbReference type="InterPro" id="IPR018357">
    <property type="entry name" value="Hexapep_transf_CS"/>
</dbReference>